<dbReference type="GO" id="GO:0052917">
    <property type="term" value="F:dol-P-Man:Man(7)GlcNAc(2)-PP-Dol alpha-1,6-mannosyltransferase activity"/>
    <property type="evidence" value="ECO:0007669"/>
    <property type="project" value="UniProtKB-EC"/>
</dbReference>
<feature type="transmembrane region" description="Helical" evidence="12">
    <location>
        <begin position="330"/>
        <end position="354"/>
    </location>
</feature>
<evidence type="ECO:0000256" key="11">
    <source>
        <dbReference type="ARBA" id="ARBA00048899"/>
    </source>
</evidence>
<feature type="transmembrane region" description="Helical" evidence="12">
    <location>
        <begin position="58"/>
        <end position="75"/>
    </location>
</feature>
<comment type="pathway">
    <text evidence="2">Protein modification; protein glycosylation.</text>
</comment>
<keyword evidence="9 12" id="KW-0472">Membrane</keyword>
<comment type="function">
    <text evidence="10">Mannosyltransferase that operates in the biosynthetic pathway of dolichol-linked oligosaccharides, the glycan precursors employed in protein asparagine (N)-glycosylation. The assembly of dolichol-linked oligosaccharides begins on the cytosolic side of the endoplasmic reticulum membrane and finishes in its lumen. The sequential addition of sugars to dolichol pyrophosphate produces dolichol-linked oligosaccharides containing fourteen sugars, including two GlcNAcs, nine mannoses and three glucoses. Once assembled, the oligosaccharide is transferred from the lipid to nascent proteins by oligosaccharyltransferases. In the lumen of the endoplasmic reticulum, adds the eighth mannose residue in an alpha-1,6 linkage onto Man(7)GlcNAc(2)-PP-dolichol to produce Man(8)GlcNAc(2)-PP-dolichol.</text>
</comment>
<protein>
    <recommendedName>
        <fullName evidence="12">Mannosyltransferase</fullName>
        <ecNumber evidence="12">2.4.1.-</ecNumber>
    </recommendedName>
</protein>
<dbReference type="GO" id="GO:0006487">
    <property type="term" value="P:protein N-linked glycosylation"/>
    <property type="evidence" value="ECO:0007669"/>
    <property type="project" value="TreeGrafter"/>
</dbReference>
<dbReference type="GO" id="GO:0005789">
    <property type="term" value="C:endoplasmic reticulum membrane"/>
    <property type="evidence" value="ECO:0007669"/>
    <property type="project" value="UniProtKB-SubCell"/>
</dbReference>
<dbReference type="Pfam" id="PF03901">
    <property type="entry name" value="Glyco_transf_22"/>
    <property type="match status" value="1"/>
</dbReference>
<comment type="subcellular location">
    <subcellularLocation>
        <location evidence="1 12">Endoplasmic reticulum membrane</location>
        <topology evidence="1 12">Multi-pass membrane protein</topology>
    </subcellularLocation>
</comment>
<sequence length="716" mass="81712">MLATCLVGAVAIGHLLVAPYTKVEESFSLQACHDLMYLGPHTDQYDHQEYPGVVPRSFIGPMVLSGMAVPFITLFKLLGISKLYSQYIVRLALAWLVVMSWRRFHKQVKSSFGVGVAGWFTAITVTQFHFIYYLSRTLPNTFALVCAVLVFSYWLEQDHWKFVLTSGIGIIIFRIDLIMLLAPMLLHDLYTHRLPLIRLLQWVLTVGAAVLFLTVSIDSLFWGRLLWPEGEVFWFNTALNQSHNWGMLPFLWYWYSALPRALGASYLLVPLGLYVDQRMKLLTAPAFIFVALFSLLPHKELRFIVYALPLFNVAAAAGCHYIWRNKRKNIMWGLLCCGAALHLLVNCTLTALLLTVSANNYPGGVSLMRLHELVPDTQRLSVHIDNLAAQSGVTRFLQFNDNWNYNKTEDLRAGGRDIRSFTHLLVEAKTKYAYNLKHYSESHNIMEAIEAFSHLTFNYQHFPPIKIRTKPALYILENLIDEDIWWTEEVGGETVAIDETPLKSSSGKTKKKQKRPAPGDEQLKTEASVEQNEKVKQKKDTKKTQLKQDDDGDINRSERKPSNSIDDKDKLDKDKQKVKQSKEEKNIKSDSTTEYVKESKEKQDSDGRKHESIDSNNRKQTGSSTDGENSSVKHDKESSEDTKDKSQTKYKKKKKNLQGVEKEVTLENKPKTEKKAATSGRTKSKPEEATRSDTVTLSEEDSTFLGMVMDFIVWYL</sequence>
<proteinExistence type="evidence at transcript level"/>
<dbReference type="PANTHER" id="PTHR22760:SF1">
    <property type="entry name" value="DOL-P-MAN:MAN(7)GLCNAC(2)-PP-DOL ALPHA-1,6-MANNOSYLTRANSFERASE"/>
    <property type="match status" value="1"/>
</dbReference>
<feature type="compositionally biased region" description="Basic and acidic residues" evidence="13">
    <location>
        <begin position="542"/>
        <end position="588"/>
    </location>
</feature>
<feature type="compositionally biased region" description="Basic and acidic residues" evidence="13">
    <location>
        <begin position="595"/>
        <end position="617"/>
    </location>
</feature>
<comment type="catalytic activity">
    <reaction evidence="11">
        <text>an alpha-D-Man-(1-&gt;2)-alpha-D-Man-(1-&gt;2)-alpha-D-Man-(1-&gt;3)-[alpha-D-Man-(1-&gt;2)-alpha-D-Man-(1-&gt;3)-alpha-D-Man-(1-&gt;6)]-beta-D-Man-(1-&gt;4)-beta-D-GlcNAc-(1-&gt;4)-alpha-D-GlcNAc-diphospho-di-trans,poly-cis-dolichol + a di-trans,poly-cis-dolichyl beta-D-mannosyl phosphate = an alpha-D-Man-(1-&gt;2)-alpha-D-Man-(1-&gt;2)-alpha-D-Man-(1-&gt;3)-[alpha-D-Man-(1-&gt;2)-alpha-D-Man-(1-&gt;3)-[alpha-D-Man-(1-&gt;6)]-alpha-D-Man-(1-&gt;6)]-beta-D-Man-(1-&gt;4)-beta-D-GlcNAc-(1-&gt;4)-alpha-D-GlcNAc-diphospho-di-trans,poly-cis-dolichol + a di-trans,poly-cis-dolichyl phosphate + H(+)</text>
        <dbReference type="Rhea" id="RHEA:29535"/>
        <dbReference type="Rhea" id="RHEA-COMP:19498"/>
        <dbReference type="Rhea" id="RHEA-COMP:19501"/>
        <dbReference type="Rhea" id="RHEA-COMP:19518"/>
        <dbReference type="Rhea" id="RHEA-COMP:19519"/>
        <dbReference type="ChEBI" id="CHEBI:15378"/>
        <dbReference type="ChEBI" id="CHEBI:57683"/>
        <dbReference type="ChEBI" id="CHEBI:58211"/>
        <dbReference type="ChEBI" id="CHEBI:132517"/>
        <dbReference type="ChEBI" id="CHEBI:132519"/>
        <dbReference type="EC" id="2.4.1.260"/>
    </reaction>
    <physiologicalReaction direction="left-to-right" evidence="11">
        <dbReference type="Rhea" id="RHEA:29536"/>
    </physiologicalReaction>
</comment>
<feature type="transmembrane region" description="Helical" evidence="12">
    <location>
        <begin position="252"/>
        <end position="274"/>
    </location>
</feature>
<dbReference type="InterPro" id="IPR005599">
    <property type="entry name" value="GPI_mannosylTrfase"/>
</dbReference>
<reference evidence="14" key="1">
    <citation type="submission" date="2017-11" db="EMBL/GenBank/DDBJ databases">
        <title>The sensing device of the deep-sea amphipod.</title>
        <authorList>
            <person name="Kobayashi H."/>
            <person name="Nagahama T."/>
            <person name="Arai W."/>
            <person name="Sasagawa Y."/>
            <person name="Umeda M."/>
            <person name="Hayashi T."/>
            <person name="Nikaido I."/>
            <person name="Watanabe H."/>
            <person name="Oguri K."/>
            <person name="Kitazato H."/>
            <person name="Fujioka K."/>
            <person name="Kido Y."/>
            <person name="Takami H."/>
        </authorList>
    </citation>
    <scope>NUCLEOTIDE SEQUENCE</scope>
    <source>
        <tissue evidence="14">Whole body</tissue>
    </source>
</reference>
<feature type="compositionally biased region" description="Basic and acidic residues" evidence="13">
    <location>
        <begin position="660"/>
        <end position="676"/>
    </location>
</feature>
<evidence type="ECO:0000256" key="7">
    <source>
        <dbReference type="ARBA" id="ARBA00022824"/>
    </source>
</evidence>
<feature type="transmembrane region" description="Helical" evidence="12">
    <location>
        <begin position="110"/>
        <end position="131"/>
    </location>
</feature>
<dbReference type="PANTHER" id="PTHR22760">
    <property type="entry name" value="GLYCOSYLTRANSFERASE"/>
    <property type="match status" value="1"/>
</dbReference>
<evidence type="ECO:0000256" key="5">
    <source>
        <dbReference type="ARBA" id="ARBA00022679"/>
    </source>
</evidence>
<evidence type="ECO:0000256" key="12">
    <source>
        <dbReference type="RuleBase" id="RU363075"/>
    </source>
</evidence>
<keyword evidence="5 14" id="KW-0808">Transferase</keyword>
<evidence type="ECO:0000256" key="6">
    <source>
        <dbReference type="ARBA" id="ARBA00022692"/>
    </source>
</evidence>
<dbReference type="UniPathway" id="UPA00378"/>
<dbReference type="AlphaFoldDB" id="A0A6A7FNU0"/>
<evidence type="ECO:0000256" key="8">
    <source>
        <dbReference type="ARBA" id="ARBA00022989"/>
    </source>
</evidence>
<feature type="transmembrane region" description="Helical" evidence="12">
    <location>
        <begin position="167"/>
        <end position="187"/>
    </location>
</feature>
<feature type="region of interest" description="Disordered" evidence="13">
    <location>
        <begin position="497"/>
        <end position="697"/>
    </location>
</feature>
<keyword evidence="4 12" id="KW-0328">Glycosyltransferase</keyword>
<feature type="transmembrane region" description="Helical" evidence="12">
    <location>
        <begin position="303"/>
        <end position="323"/>
    </location>
</feature>
<evidence type="ECO:0000256" key="3">
    <source>
        <dbReference type="ARBA" id="ARBA00007063"/>
    </source>
</evidence>
<feature type="compositionally biased region" description="Basic and acidic residues" evidence="13">
    <location>
        <begin position="631"/>
        <end position="647"/>
    </location>
</feature>
<evidence type="ECO:0000256" key="9">
    <source>
        <dbReference type="ARBA" id="ARBA00023136"/>
    </source>
</evidence>
<feature type="transmembrane region" description="Helical" evidence="12">
    <location>
        <begin position="138"/>
        <end position="155"/>
    </location>
</feature>
<accession>A0A6A7FNU0</accession>
<evidence type="ECO:0000256" key="10">
    <source>
        <dbReference type="ARBA" id="ARBA00044721"/>
    </source>
</evidence>
<keyword evidence="6 12" id="KW-0812">Transmembrane</keyword>
<dbReference type="EC" id="2.4.1.-" evidence="12"/>
<evidence type="ECO:0000256" key="2">
    <source>
        <dbReference type="ARBA" id="ARBA00004922"/>
    </source>
</evidence>
<evidence type="ECO:0000256" key="4">
    <source>
        <dbReference type="ARBA" id="ARBA00022676"/>
    </source>
</evidence>
<evidence type="ECO:0000256" key="1">
    <source>
        <dbReference type="ARBA" id="ARBA00004477"/>
    </source>
</evidence>
<keyword evidence="7 12" id="KW-0256">Endoplasmic reticulum</keyword>
<feature type="compositionally biased region" description="Polar residues" evidence="13">
    <location>
        <begin position="618"/>
        <end position="630"/>
    </location>
</feature>
<name>A0A6A7FNU0_9CRUS</name>
<feature type="transmembrane region" description="Helical" evidence="12">
    <location>
        <begin position="199"/>
        <end position="222"/>
    </location>
</feature>
<feature type="transmembrane region" description="Helical" evidence="12">
    <location>
        <begin position="281"/>
        <end position="297"/>
    </location>
</feature>
<comment type="similarity">
    <text evidence="3 12">Belongs to the glycosyltransferase 22 family.</text>
</comment>
<feature type="transmembrane region" description="Helical" evidence="12">
    <location>
        <begin position="87"/>
        <end position="104"/>
    </location>
</feature>
<dbReference type="EMBL" id="IACT01000882">
    <property type="protein sequence ID" value="LAC20257.1"/>
    <property type="molecule type" value="mRNA"/>
</dbReference>
<evidence type="ECO:0000313" key="14">
    <source>
        <dbReference type="EMBL" id="LAC20257.1"/>
    </source>
</evidence>
<keyword evidence="8 12" id="KW-1133">Transmembrane helix</keyword>
<organism evidence="14">
    <name type="scientific">Hirondellea gigas</name>
    <dbReference type="NCBI Taxonomy" id="1518452"/>
    <lineage>
        <taxon>Eukaryota</taxon>
        <taxon>Metazoa</taxon>
        <taxon>Ecdysozoa</taxon>
        <taxon>Arthropoda</taxon>
        <taxon>Crustacea</taxon>
        <taxon>Multicrustacea</taxon>
        <taxon>Malacostraca</taxon>
        <taxon>Eumalacostraca</taxon>
        <taxon>Peracarida</taxon>
        <taxon>Amphipoda</taxon>
        <taxon>Amphilochidea</taxon>
        <taxon>Lysianassida</taxon>
        <taxon>Lysianassidira</taxon>
        <taxon>Lysianassoidea</taxon>
        <taxon>Lysianassidae</taxon>
        <taxon>Hirondellea</taxon>
    </lineage>
</organism>
<evidence type="ECO:0000256" key="13">
    <source>
        <dbReference type="SAM" id="MobiDB-lite"/>
    </source>
</evidence>